<evidence type="ECO:0000256" key="2">
    <source>
        <dbReference type="ARBA" id="ARBA00008445"/>
    </source>
</evidence>
<feature type="transmembrane region" description="Helical" evidence="10">
    <location>
        <begin position="53"/>
        <end position="74"/>
    </location>
</feature>
<keyword evidence="4 10" id="KW-1003">Cell membrane</keyword>
<evidence type="ECO:0000256" key="1">
    <source>
        <dbReference type="ARBA" id="ARBA00004651"/>
    </source>
</evidence>
<keyword evidence="6 10" id="KW-0653">Protein transport</keyword>
<dbReference type="InterPro" id="IPR004692">
    <property type="entry name" value="SecG"/>
</dbReference>
<dbReference type="RefSeq" id="WP_066124205.1">
    <property type="nucleotide sequence ID" value="NZ_FUWO01000006.1"/>
</dbReference>
<dbReference type="Proteomes" id="UP000189941">
    <property type="component" value="Unassembled WGS sequence"/>
</dbReference>
<proteinExistence type="inferred from homology"/>
<evidence type="ECO:0000256" key="5">
    <source>
        <dbReference type="ARBA" id="ARBA00022692"/>
    </source>
</evidence>
<accession>A0A1T4KXH1</accession>
<gene>
    <name evidence="11" type="ORF">SAMN02746011_00870</name>
</gene>
<evidence type="ECO:0000256" key="10">
    <source>
        <dbReference type="RuleBase" id="RU365087"/>
    </source>
</evidence>
<reference evidence="12" key="1">
    <citation type="submission" date="2017-02" db="EMBL/GenBank/DDBJ databases">
        <authorList>
            <person name="Varghese N."/>
            <person name="Submissions S."/>
        </authorList>
    </citation>
    <scope>NUCLEOTIDE SEQUENCE [LARGE SCALE GENOMIC DNA]</scope>
    <source>
        <strain evidence="12">DSM 15739</strain>
    </source>
</reference>
<keyword evidence="7 10" id="KW-1133">Transmembrane helix</keyword>
<keyword evidence="12" id="KW-1185">Reference proteome</keyword>
<name>A0A1T4KXH1_9LACT</name>
<keyword evidence="5 10" id="KW-0812">Transmembrane</keyword>
<evidence type="ECO:0000256" key="7">
    <source>
        <dbReference type="ARBA" id="ARBA00022989"/>
    </source>
</evidence>
<dbReference type="GO" id="GO:0065002">
    <property type="term" value="P:intracellular protein transmembrane transport"/>
    <property type="evidence" value="ECO:0007669"/>
    <property type="project" value="TreeGrafter"/>
</dbReference>
<evidence type="ECO:0000256" key="4">
    <source>
        <dbReference type="ARBA" id="ARBA00022475"/>
    </source>
</evidence>
<protein>
    <recommendedName>
        <fullName evidence="10">Protein-export membrane protein SecG</fullName>
    </recommendedName>
</protein>
<dbReference type="OrthoDB" id="1651166at2"/>
<comment type="subcellular location">
    <subcellularLocation>
        <location evidence="1 10">Cell membrane</location>
        <topology evidence="1 10">Multi-pass membrane protein</topology>
    </subcellularLocation>
</comment>
<evidence type="ECO:0000256" key="8">
    <source>
        <dbReference type="ARBA" id="ARBA00023010"/>
    </source>
</evidence>
<dbReference type="Pfam" id="PF03840">
    <property type="entry name" value="SecG"/>
    <property type="match status" value="1"/>
</dbReference>
<comment type="caution">
    <text evidence="10">Lacks conserved residue(s) required for the propagation of feature annotation.</text>
</comment>
<dbReference type="GO" id="GO:0009306">
    <property type="term" value="P:protein secretion"/>
    <property type="evidence" value="ECO:0007669"/>
    <property type="project" value="UniProtKB-UniRule"/>
</dbReference>
<evidence type="ECO:0000313" key="12">
    <source>
        <dbReference type="Proteomes" id="UP000189941"/>
    </source>
</evidence>
<keyword evidence="3 10" id="KW-0813">Transport</keyword>
<organism evidence="11 12">
    <name type="scientific">Globicatella sulfidifaciens DSM 15739</name>
    <dbReference type="NCBI Taxonomy" id="1121925"/>
    <lineage>
        <taxon>Bacteria</taxon>
        <taxon>Bacillati</taxon>
        <taxon>Bacillota</taxon>
        <taxon>Bacilli</taxon>
        <taxon>Lactobacillales</taxon>
        <taxon>Aerococcaceae</taxon>
        <taxon>Globicatella</taxon>
    </lineage>
</organism>
<dbReference type="PANTHER" id="PTHR34182">
    <property type="entry name" value="PROTEIN-EXPORT MEMBRANE PROTEIN SECG"/>
    <property type="match status" value="1"/>
</dbReference>
<comment type="function">
    <text evidence="10">Involved in protein export. Participates in an early event of protein translocation.</text>
</comment>
<evidence type="ECO:0000256" key="9">
    <source>
        <dbReference type="ARBA" id="ARBA00023136"/>
    </source>
</evidence>
<dbReference type="STRING" id="1121925.SAMN02746011_00870"/>
<dbReference type="AlphaFoldDB" id="A0A1T4KXH1"/>
<dbReference type="PANTHER" id="PTHR34182:SF1">
    <property type="entry name" value="PROTEIN-EXPORT MEMBRANE PROTEIN SECG"/>
    <property type="match status" value="1"/>
</dbReference>
<dbReference type="GO" id="GO:0043952">
    <property type="term" value="P:protein transport by the Sec complex"/>
    <property type="evidence" value="ECO:0007669"/>
    <property type="project" value="TreeGrafter"/>
</dbReference>
<keyword evidence="8 10" id="KW-0811">Translocation</keyword>
<dbReference type="GO" id="GO:0005886">
    <property type="term" value="C:plasma membrane"/>
    <property type="evidence" value="ECO:0007669"/>
    <property type="project" value="UniProtKB-SubCell"/>
</dbReference>
<keyword evidence="9 10" id="KW-0472">Membrane</keyword>
<dbReference type="GO" id="GO:0015450">
    <property type="term" value="F:protein-transporting ATPase activity"/>
    <property type="evidence" value="ECO:0007669"/>
    <property type="project" value="UniProtKB-UniRule"/>
</dbReference>
<dbReference type="EMBL" id="FUWO01000006">
    <property type="protein sequence ID" value="SJZ47043.1"/>
    <property type="molecule type" value="Genomic_DNA"/>
</dbReference>
<sequence>MYNALLIALMVVAVLLILLVVLQPAKSNAASTLTGGGADQQGRQKARGFEAFLIKATSVLGFVFFALALALAYLSAK</sequence>
<dbReference type="NCBIfam" id="TIGR00810">
    <property type="entry name" value="secG"/>
    <property type="match status" value="1"/>
</dbReference>
<comment type="similarity">
    <text evidence="2 10">Belongs to the SecG family.</text>
</comment>
<dbReference type="PRINTS" id="PR01651">
    <property type="entry name" value="SECGEXPORT"/>
</dbReference>
<evidence type="ECO:0000313" key="11">
    <source>
        <dbReference type="EMBL" id="SJZ47043.1"/>
    </source>
</evidence>
<evidence type="ECO:0000256" key="3">
    <source>
        <dbReference type="ARBA" id="ARBA00022448"/>
    </source>
</evidence>
<evidence type="ECO:0000256" key="6">
    <source>
        <dbReference type="ARBA" id="ARBA00022927"/>
    </source>
</evidence>